<evidence type="ECO:0000256" key="2">
    <source>
        <dbReference type="ARBA" id="ARBA00011322"/>
    </source>
</evidence>
<comment type="caution">
    <text evidence="7">The sequence shown here is derived from an EMBL/GenBank/DDBJ whole genome shotgun (WGS) entry which is preliminary data.</text>
</comment>
<dbReference type="InterPro" id="IPR038729">
    <property type="entry name" value="Rad50/SbcC_AAA"/>
</dbReference>
<keyword evidence="8" id="KW-1185">Reference proteome</keyword>
<feature type="region of interest" description="Disordered" evidence="5">
    <location>
        <begin position="435"/>
        <end position="469"/>
    </location>
</feature>
<dbReference type="OrthoDB" id="9795626at2"/>
<dbReference type="Pfam" id="PF13558">
    <property type="entry name" value="SbcC_Walker_B"/>
    <property type="match status" value="1"/>
</dbReference>
<feature type="coiled-coil region" evidence="4">
    <location>
        <begin position="572"/>
        <end position="629"/>
    </location>
</feature>
<evidence type="ECO:0000256" key="3">
    <source>
        <dbReference type="ARBA" id="ARBA00013368"/>
    </source>
</evidence>
<dbReference type="Pfam" id="PF13476">
    <property type="entry name" value="AAA_23"/>
    <property type="match status" value="1"/>
</dbReference>
<accession>A0A4Q7UZZ2</accession>
<feature type="compositionally biased region" description="Low complexity" evidence="5">
    <location>
        <begin position="439"/>
        <end position="448"/>
    </location>
</feature>
<feature type="compositionally biased region" description="Basic and acidic residues" evidence="5">
    <location>
        <begin position="296"/>
        <end position="322"/>
    </location>
</feature>
<organism evidence="7 8">
    <name type="scientific">Pseudonocardia sediminis</name>
    <dbReference type="NCBI Taxonomy" id="1397368"/>
    <lineage>
        <taxon>Bacteria</taxon>
        <taxon>Bacillati</taxon>
        <taxon>Actinomycetota</taxon>
        <taxon>Actinomycetes</taxon>
        <taxon>Pseudonocardiales</taxon>
        <taxon>Pseudonocardiaceae</taxon>
        <taxon>Pseudonocardia</taxon>
    </lineage>
</organism>
<feature type="compositionally biased region" description="Basic and acidic residues" evidence="5">
    <location>
        <begin position="716"/>
        <end position="736"/>
    </location>
</feature>
<name>A0A4Q7UZZ2_PSEST</name>
<dbReference type="Proteomes" id="UP000291591">
    <property type="component" value="Unassembled WGS sequence"/>
</dbReference>
<proteinExistence type="inferred from homology"/>
<dbReference type="InterPro" id="IPR027417">
    <property type="entry name" value="P-loop_NTPase"/>
</dbReference>
<dbReference type="PANTHER" id="PTHR32114:SF2">
    <property type="entry name" value="ABC TRANSPORTER ABCH.3"/>
    <property type="match status" value="1"/>
</dbReference>
<feature type="compositionally biased region" description="Low complexity" evidence="5">
    <location>
        <begin position="737"/>
        <end position="747"/>
    </location>
</feature>
<comment type="subunit">
    <text evidence="2">Heterodimer of SbcC and SbcD.</text>
</comment>
<feature type="region of interest" description="Disordered" evidence="5">
    <location>
        <begin position="848"/>
        <end position="871"/>
    </location>
</feature>
<feature type="domain" description="Rad50/SbcC-type AAA" evidence="6">
    <location>
        <begin position="6"/>
        <end position="196"/>
    </location>
</feature>
<evidence type="ECO:0000256" key="4">
    <source>
        <dbReference type="SAM" id="Coils"/>
    </source>
</evidence>
<dbReference type="SUPFAM" id="SSF52540">
    <property type="entry name" value="P-loop containing nucleoside triphosphate hydrolases"/>
    <property type="match status" value="1"/>
</dbReference>
<dbReference type="PANTHER" id="PTHR32114">
    <property type="entry name" value="ABC TRANSPORTER ABCH.3"/>
    <property type="match status" value="1"/>
</dbReference>
<protein>
    <recommendedName>
        <fullName evidence="3">Nuclease SbcCD subunit C</fullName>
    </recommendedName>
</protein>
<dbReference type="GO" id="GO:0006302">
    <property type="term" value="P:double-strand break repair"/>
    <property type="evidence" value="ECO:0007669"/>
    <property type="project" value="InterPro"/>
</dbReference>
<keyword evidence="4" id="KW-0175">Coiled coil</keyword>
<evidence type="ECO:0000313" key="7">
    <source>
        <dbReference type="EMBL" id="RZT86708.1"/>
    </source>
</evidence>
<sequence>MRPVLLRMDGFASFREPTVVDFRGADYFVLVGPTGSGKSTVIDAMTFALYGSVPRWDDRRTVGLALAPTAGRGTVSLVFDLAGTRYVVARELRRTASTGNVTVKGARLERLVNPESDGGPESATEPVADGAATVSKQVEALLGLPFEDFCTCVVLPQGDFADFLHAAPNDRQKKLERILGLDVYEQIMRRANEDSKIAGQRADLLGEQLERYADATDDAEQAATVRVTALEDLASRVEKALPELSAADTDLAAAETTVTRLRGERDLLAALQVPDGLAALGLRRHSSARAAATAREQADAAERDDLAAREARDAAAPERGRLERVRRDHAELAVFDAKLPALVTRHDEAGTGAARAATDAEAARTAVDTARTARDAAGDALTTAQETLRRLTTEIRALRTPSAPGGLDELDRRRTAATVGLDEATRAVTAAEEAETAARDAAAAAPDRAPLEQARRDHHELAAARTERDAADARLTAAEREAAVAGGALADARDHLDAARAEQSGIERTNQAAVLRPALAVGEDCPVCAQTVATLPPPLPGADLDGARHAVDAADEVYERARSAKTAADTARATAVAEVERATAAVARLEAALAGLPDPDGVEETLAGIDRLARDVDDAATAARTARRERDAAAGVVESVRTDTAAAAAQLGTARDPLVPFGAPGVDTDDVAAGWRALVAWAKSEAARREKEAGPAQAATEAAERDRAAAEQAFADADHAATARRRDETAAARAEQEAAGALATAQRRAGELRTSLDGEPTDTQAAAELARIDALDASAREADVALRAARTALRTAEEDARAGEREVQQAWDALRATRDPLVALGAPALDGDEPAAAGKALTTWATRETTARERSLADAHDATDHARTHRDSLQERLVEDLRTHDVSAGPEPARTAPAAVATALESARAARARVVERREAAAGLVADRAQAQESREVAKLLGDQLRSNNFPRWLVASALDALVVDASASLADLSGGQFELTHDKGEFLVVDHADADARRPVKTLSGGETFQASLALALALSAQLSGLAAHGAPTLESIFLDEGFGTLDEANLEIVASALENLAVRGDRMVGVITHVPALAERIPVRFSLSRDQRTSSVVREGA</sequence>
<dbReference type="GO" id="GO:0004527">
    <property type="term" value="F:exonuclease activity"/>
    <property type="evidence" value="ECO:0007669"/>
    <property type="project" value="UniProtKB-KW"/>
</dbReference>
<feature type="coiled-coil region" evidence="4">
    <location>
        <begin position="779"/>
        <end position="806"/>
    </location>
</feature>
<feature type="compositionally biased region" description="Basic and acidic residues" evidence="5">
    <location>
        <begin position="449"/>
        <end position="469"/>
    </location>
</feature>
<evidence type="ECO:0000256" key="5">
    <source>
        <dbReference type="SAM" id="MobiDB-lite"/>
    </source>
</evidence>
<feature type="region of interest" description="Disordered" evidence="5">
    <location>
        <begin position="291"/>
        <end position="322"/>
    </location>
</feature>
<feature type="region of interest" description="Disordered" evidence="5">
    <location>
        <begin position="687"/>
        <end position="762"/>
    </location>
</feature>
<keyword evidence="7" id="KW-0378">Hydrolase</keyword>
<keyword evidence="7" id="KW-0540">Nuclease</keyword>
<keyword evidence="7" id="KW-0269">Exonuclease</keyword>
<reference evidence="7 8" key="1">
    <citation type="submission" date="2019-02" db="EMBL/GenBank/DDBJ databases">
        <title>Sequencing the genomes of 1000 actinobacteria strains.</title>
        <authorList>
            <person name="Klenk H.-P."/>
        </authorList>
    </citation>
    <scope>NUCLEOTIDE SEQUENCE [LARGE SCALE GENOMIC DNA]</scope>
    <source>
        <strain evidence="7 8">DSM 45779</strain>
    </source>
</reference>
<dbReference type="GO" id="GO:0016887">
    <property type="term" value="F:ATP hydrolysis activity"/>
    <property type="evidence" value="ECO:0007669"/>
    <property type="project" value="InterPro"/>
</dbReference>
<dbReference type="Gene3D" id="3.40.50.300">
    <property type="entry name" value="P-loop containing nucleotide triphosphate hydrolases"/>
    <property type="match status" value="2"/>
</dbReference>
<dbReference type="AlphaFoldDB" id="A0A4Q7UZZ2"/>
<gene>
    <name evidence="7" type="ORF">EV383_3605</name>
</gene>
<feature type="region of interest" description="Disordered" evidence="5">
    <location>
        <begin position="111"/>
        <end position="130"/>
    </location>
</feature>
<dbReference type="EMBL" id="SHKL01000001">
    <property type="protein sequence ID" value="RZT86708.1"/>
    <property type="molecule type" value="Genomic_DNA"/>
</dbReference>
<evidence type="ECO:0000256" key="1">
    <source>
        <dbReference type="ARBA" id="ARBA00006930"/>
    </source>
</evidence>
<evidence type="ECO:0000259" key="6">
    <source>
        <dbReference type="Pfam" id="PF13476"/>
    </source>
</evidence>
<comment type="similarity">
    <text evidence="1">Belongs to the SMC family. SbcC subfamily.</text>
</comment>
<feature type="compositionally biased region" description="Basic and acidic residues" evidence="5">
    <location>
        <begin position="849"/>
        <end position="871"/>
    </location>
</feature>
<evidence type="ECO:0000313" key="8">
    <source>
        <dbReference type="Proteomes" id="UP000291591"/>
    </source>
</evidence>
<dbReference type="RefSeq" id="WP_130290963.1">
    <property type="nucleotide sequence ID" value="NZ_SHKL01000001.1"/>
</dbReference>